<evidence type="ECO:0000256" key="1">
    <source>
        <dbReference type="ARBA" id="ARBA00022574"/>
    </source>
</evidence>
<name>A0A6L3VI24_9ACTN</name>
<dbReference type="InterPro" id="IPR015943">
    <property type="entry name" value="WD40/YVTN_repeat-like_dom_sf"/>
</dbReference>
<reference evidence="5 6" key="1">
    <citation type="submission" date="2019-09" db="EMBL/GenBank/DDBJ databases">
        <title>Actinomadura physcomitrii sp. nov., a novel actinomycete isolated from moss [Physcomitrium sphaericum (Ludw) Fuernr].</title>
        <authorList>
            <person name="Liu C."/>
            <person name="Zhuang X."/>
        </authorList>
    </citation>
    <scope>NUCLEOTIDE SEQUENCE [LARGE SCALE GENOMIC DNA]</scope>
    <source>
        <strain evidence="5 6">CYP1-1B</strain>
    </source>
</reference>
<proteinExistence type="predicted"/>
<keyword evidence="2" id="KW-0677">Repeat</keyword>
<keyword evidence="6" id="KW-1185">Reference proteome</keyword>
<dbReference type="PROSITE" id="PS00678">
    <property type="entry name" value="WD_REPEATS_1"/>
    <property type="match status" value="1"/>
</dbReference>
<dbReference type="Gene3D" id="2.130.10.10">
    <property type="entry name" value="YVTN repeat-like/Quinoprotein amine dehydrogenase"/>
    <property type="match status" value="2"/>
</dbReference>
<evidence type="ECO:0000256" key="4">
    <source>
        <dbReference type="SAM" id="MobiDB-lite"/>
    </source>
</evidence>
<sequence length="356" mass="38334">MTARPARNHSCPGQPRHAHRTASLPPARRLSQWPIRVVGVIMSSPLPSGKPINDIDMVEVDGRPLFVVAEYGGGAWTWDPVGDVWTKPPLEPPFEQYPDADDPDVDCVAAGLQDERLIIVGGSENHAMVAWDLRSGEVLREVDEEDDPVTSVAAVRIDGQLTFVSGDYGGGIALWEPFQDEPGELAVDHEEAILDLSTGIVDDCPVLVAGGYDGMVGVWDLRSRRRTGWWEAGDKEPVRGVALTSVGGRPVAVAGGETGQVQVWALDDVDRPLIATLPVHEARINALDTVTIDGCPLVVTGSEDGTVRTWDLARGRQIGDPITSDTECMSITQLNGRMTAFTADMNGVIHGWGLEV</sequence>
<dbReference type="PRINTS" id="PR00320">
    <property type="entry name" value="GPROTEINBRPT"/>
</dbReference>
<feature type="region of interest" description="Disordered" evidence="4">
    <location>
        <begin position="1"/>
        <end position="25"/>
    </location>
</feature>
<feature type="repeat" description="WD" evidence="3">
    <location>
        <begin position="297"/>
        <end position="320"/>
    </location>
</feature>
<dbReference type="InterPro" id="IPR019775">
    <property type="entry name" value="WD40_repeat_CS"/>
</dbReference>
<protein>
    <submittedName>
        <fullName evidence="5">WD40 repeat domain-containing protein</fullName>
    </submittedName>
</protein>
<dbReference type="PANTHER" id="PTHR19857">
    <property type="entry name" value="MITOCHONDRIAL DIVISION PROTEIN 1-RELATED"/>
    <property type="match status" value="1"/>
</dbReference>
<dbReference type="Proteomes" id="UP000483004">
    <property type="component" value="Unassembled WGS sequence"/>
</dbReference>
<dbReference type="InterPro" id="IPR020472">
    <property type="entry name" value="WD40_PAC1"/>
</dbReference>
<evidence type="ECO:0000313" key="5">
    <source>
        <dbReference type="EMBL" id="KAB2362702.1"/>
    </source>
</evidence>
<dbReference type="InterPro" id="IPR001680">
    <property type="entry name" value="WD40_rpt"/>
</dbReference>
<accession>A0A6L3VI24</accession>
<dbReference type="PROSITE" id="PS50082">
    <property type="entry name" value="WD_REPEATS_2"/>
    <property type="match status" value="1"/>
</dbReference>
<evidence type="ECO:0000313" key="6">
    <source>
        <dbReference type="Proteomes" id="UP000483004"/>
    </source>
</evidence>
<dbReference type="SUPFAM" id="SSF50998">
    <property type="entry name" value="Quinoprotein alcohol dehydrogenase-like"/>
    <property type="match status" value="1"/>
</dbReference>
<evidence type="ECO:0000256" key="2">
    <source>
        <dbReference type="ARBA" id="ARBA00022737"/>
    </source>
</evidence>
<dbReference type="InterPro" id="IPR011047">
    <property type="entry name" value="Quinoprotein_ADH-like_sf"/>
</dbReference>
<evidence type="ECO:0000256" key="3">
    <source>
        <dbReference type="PROSITE-ProRule" id="PRU00221"/>
    </source>
</evidence>
<dbReference type="Pfam" id="PF00400">
    <property type="entry name" value="WD40"/>
    <property type="match status" value="2"/>
</dbReference>
<organism evidence="5 6">
    <name type="scientific">Actinomadura montaniterrae</name>
    <dbReference type="NCBI Taxonomy" id="1803903"/>
    <lineage>
        <taxon>Bacteria</taxon>
        <taxon>Bacillati</taxon>
        <taxon>Actinomycetota</taxon>
        <taxon>Actinomycetes</taxon>
        <taxon>Streptosporangiales</taxon>
        <taxon>Thermomonosporaceae</taxon>
        <taxon>Actinomadura</taxon>
    </lineage>
</organism>
<dbReference type="EMBL" id="WBMR01000276">
    <property type="protein sequence ID" value="KAB2362702.1"/>
    <property type="molecule type" value="Genomic_DNA"/>
</dbReference>
<dbReference type="AlphaFoldDB" id="A0A6L3VI24"/>
<dbReference type="SMART" id="SM00320">
    <property type="entry name" value="WD40"/>
    <property type="match status" value="4"/>
</dbReference>
<comment type="caution">
    <text evidence="5">The sequence shown here is derived from an EMBL/GenBank/DDBJ whole genome shotgun (WGS) entry which is preliminary data.</text>
</comment>
<gene>
    <name evidence="5" type="ORF">F9B16_45055</name>
</gene>
<dbReference type="InterPro" id="IPR051179">
    <property type="entry name" value="WD_repeat_multifunction"/>
</dbReference>
<dbReference type="OrthoDB" id="414967at2"/>
<keyword evidence="1 3" id="KW-0853">WD repeat</keyword>